<dbReference type="InterPro" id="IPR037147">
    <property type="entry name" value="Ribosomal_bL28_sf"/>
</dbReference>
<dbReference type="AlphaFoldDB" id="A0A068DQ51"/>
<keyword evidence="2 5" id="KW-0689">Ribosomal protein</keyword>
<evidence type="ECO:0000256" key="2">
    <source>
        <dbReference type="ARBA" id="ARBA00022980"/>
    </source>
</evidence>
<proteinExistence type="inferred from homology"/>
<dbReference type="Proteomes" id="UP000027148">
    <property type="component" value="Chromosome"/>
</dbReference>
<keyword evidence="3 5" id="KW-0687">Ribonucleoprotein</keyword>
<dbReference type="InterPro" id="IPR001383">
    <property type="entry name" value="Ribosomal_bL28_bact-type"/>
</dbReference>
<dbReference type="GO" id="GO:0003735">
    <property type="term" value="F:structural constituent of ribosome"/>
    <property type="evidence" value="ECO:0007669"/>
    <property type="project" value="InterPro"/>
</dbReference>
<evidence type="ECO:0000313" key="6">
    <source>
        <dbReference type="EMBL" id="AID37332.1"/>
    </source>
</evidence>
<accession>A0A068DQ51</accession>
<sequence>MSKICQITGKKVLIGNKVSHANNKIKRRFNINLIKKRFFLPKENRWILLKISAAGIRTVNTIGIEEALKRSRKKRLIK</sequence>
<protein>
    <recommendedName>
        <fullName evidence="4 5">Large ribosomal subunit protein bL28</fullName>
    </recommendedName>
</protein>
<evidence type="ECO:0000313" key="7">
    <source>
        <dbReference type="Proteomes" id="UP000027148"/>
    </source>
</evidence>
<dbReference type="SUPFAM" id="SSF143800">
    <property type="entry name" value="L28p-like"/>
    <property type="match status" value="1"/>
</dbReference>
<dbReference type="InterPro" id="IPR026569">
    <property type="entry name" value="Ribosomal_bL28"/>
</dbReference>
<dbReference type="GO" id="GO:1990904">
    <property type="term" value="C:ribonucleoprotein complex"/>
    <property type="evidence" value="ECO:0007669"/>
    <property type="project" value="UniProtKB-KW"/>
</dbReference>
<comment type="similarity">
    <text evidence="1 5">Belongs to the bacterial ribosomal protein bL28 family.</text>
</comment>
<dbReference type="STRING" id="1415657.FNIIJ_027"/>
<dbReference type="GO" id="GO:0006412">
    <property type="term" value="P:translation"/>
    <property type="evidence" value="ECO:0007669"/>
    <property type="project" value="UniProtKB-UniRule"/>
</dbReference>
<dbReference type="PANTHER" id="PTHR13528">
    <property type="entry name" value="39S RIBOSOMAL PROTEIN L28, MITOCHONDRIAL"/>
    <property type="match status" value="1"/>
</dbReference>
<dbReference type="NCBIfam" id="TIGR00009">
    <property type="entry name" value="L28"/>
    <property type="match status" value="1"/>
</dbReference>
<keyword evidence="7" id="KW-1185">Reference proteome</keyword>
<evidence type="ECO:0000256" key="3">
    <source>
        <dbReference type="ARBA" id="ARBA00023274"/>
    </source>
</evidence>
<dbReference type="Gene3D" id="2.30.170.40">
    <property type="entry name" value="Ribosomal protein L28/L24"/>
    <property type="match status" value="1"/>
</dbReference>
<dbReference type="InterPro" id="IPR034704">
    <property type="entry name" value="Ribosomal_bL28/bL31-like_sf"/>
</dbReference>
<dbReference type="HOGENOM" id="CLU_064548_3_1_10"/>
<dbReference type="GO" id="GO:0005840">
    <property type="term" value="C:ribosome"/>
    <property type="evidence" value="ECO:0007669"/>
    <property type="project" value="UniProtKB-KW"/>
</dbReference>
<evidence type="ECO:0000256" key="1">
    <source>
        <dbReference type="ARBA" id="ARBA00008760"/>
    </source>
</evidence>
<organism evidence="6 7">
    <name type="scientific">Candidatus Walczuchella monophlebidarum</name>
    <dbReference type="NCBI Taxonomy" id="1415657"/>
    <lineage>
        <taxon>Bacteria</taxon>
        <taxon>Pseudomonadati</taxon>
        <taxon>Bacteroidota</taxon>
        <taxon>Flavobacteriia</taxon>
        <taxon>Flavobacteriales</taxon>
        <taxon>Candidatus Walczuchella</taxon>
    </lineage>
</organism>
<dbReference type="KEGG" id="elv:FNIIJ_027"/>
<dbReference type="OrthoDB" id="9805609at2"/>
<reference evidence="6 7" key="1">
    <citation type="journal article" date="2014" name="Genome Biol. Evol.">
        <title>Genome sequence of "Candidatus Walczuchella monophlebidarum" the flavobacterial endosymbiont of Llaveia axin axin (Hemiptera: Coccoidea: Monophlebidae).</title>
        <authorList>
            <person name="Rosas-Perez T."/>
            <person name="Rosenblueth M."/>
            <person name="Rincon-Rosales R."/>
            <person name="Mora J."/>
            <person name="Martinez-Romero E."/>
        </authorList>
    </citation>
    <scope>NUCLEOTIDE SEQUENCE [LARGE SCALE GENOMIC DNA]</scope>
    <source>
        <strain evidence="6">FNIIJ</strain>
    </source>
</reference>
<dbReference type="EMBL" id="CP006873">
    <property type="protein sequence ID" value="AID37332.1"/>
    <property type="molecule type" value="Genomic_DNA"/>
</dbReference>
<dbReference type="PANTHER" id="PTHR13528:SF2">
    <property type="entry name" value="LARGE RIBOSOMAL SUBUNIT PROTEIN BL28M"/>
    <property type="match status" value="1"/>
</dbReference>
<gene>
    <name evidence="5 6" type="primary">rpmB</name>
    <name evidence="6" type="ORF">FNIIJ_027</name>
</gene>
<dbReference type="RefSeq" id="WP_038436047.1">
    <property type="nucleotide sequence ID" value="NZ_CP006873.1"/>
</dbReference>
<name>A0A068DQ51_9FLAO</name>
<evidence type="ECO:0000256" key="4">
    <source>
        <dbReference type="ARBA" id="ARBA00035174"/>
    </source>
</evidence>
<dbReference type="HAMAP" id="MF_00373">
    <property type="entry name" value="Ribosomal_bL28"/>
    <property type="match status" value="1"/>
</dbReference>
<evidence type="ECO:0000256" key="5">
    <source>
        <dbReference type="HAMAP-Rule" id="MF_00373"/>
    </source>
</evidence>
<dbReference type="Pfam" id="PF00830">
    <property type="entry name" value="Ribosomal_L28"/>
    <property type="match status" value="1"/>
</dbReference>